<dbReference type="EMBL" id="BAAAQK010000007">
    <property type="protein sequence ID" value="GAA1848921.1"/>
    <property type="molecule type" value="Genomic_DNA"/>
</dbReference>
<dbReference type="Proteomes" id="UP001500449">
    <property type="component" value="Unassembled WGS sequence"/>
</dbReference>
<reference evidence="3 4" key="1">
    <citation type="journal article" date="2019" name="Int. J. Syst. Evol. Microbiol.">
        <title>The Global Catalogue of Microorganisms (GCM) 10K type strain sequencing project: providing services to taxonomists for standard genome sequencing and annotation.</title>
        <authorList>
            <consortium name="The Broad Institute Genomics Platform"/>
            <consortium name="The Broad Institute Genome Sequencing Center for Infectious Disease"/>
            <person name="Wu L."/>
            <person name="Ma J."/>
        </authorList>
    </citation>
    <scope>NUCLEOTIDE SEQUENCE [LARGE SCALE GENOMIC DNA]</scope>
    <source>
        <strain evidence="3 4">JCM 16009</strain>
    </source>
</reference>
<dbReference type="InterPro" id="IPR002539">
    <property type="entry name" value="MaoC-like_dom"/>
</dbReference>
<dbReference type="Gene3D" id="3.10.129.10">
    <property type="entry name" value="Hotdog Thioesterase"/>
    <property type="match status" value="1"/>
</dbReference>
<dbReference type="InterPro" id="IPR029069">
    <property type="entry name" value="HotDog_dom_sf"/>
</dbReference>
<accession>A0ABN2N334</accession>
<dbReference type="RefSeq" id="WP_344417026.1">
    <property type="nucleotide sequence ID" value="NZ_BAAAQK010000007.1"/>
</dbReference>
<evidence type="ECO:0000313" key="4">
    <source>
        <dbReference type="Proteomes" id="UP001500449"/>
    </source>
</evidence>
<evidence type="ECO:0000256" key="1">
    <source>
        <dbReference type="ARBA" id="ARBA00005254"/>
    </source>
</evidence>
<organism evidence="3 4">
    <name type="scientific">Pseudonocardia ailaonensis</name>
    <dbReference type="NCBI Taxonomy" id="367279"/>
    <lineage>
        <taxon>Bacteria</taxon>
        <taxon>Bacillati</taxon>
        <taxon>Actinomycetota</taxon>
        <taxon>Actinomycetes</taxon>
        <taxon>Pseudonocardiales</taxon>
        <taxon>Pseudonocardiaceae</taxon>
        <taxon>Pseudonocardia</taxon>
    </lineage>
</organism>
<name>A0ABN2N334_9PSEU</name>
<evidence type="ECO:0000313" key="3">
    <source>
        <dbReference type="EMBL" id="GAA1848921.1"/>
    </source>
</evidence>
<evidence type="ECO:0000259" key="2">
    <source>
        <dbReference type="Pfam" id="PF01575"/>
    </source>
</evidence>
<comment type="caution">
    <text evidence="3">The sequence shown here is derived from an EMBL/GenBank/DDBJ whole genome shotgun (WGS) entry which is preliminary data.</text>
</comment>
<proteinExistence type="inferred from homology"/>
<feature type="domain" description="MaoC-like" evidence="2">
    <location>
        <begin position="15"/>
        <end position="119"/>
    </location>
</feature>
<protein>
    <submittedName>
        <fullName evidence="3">MaoC family dehydratase</fullName>
    </submittedName>
</protein>
<comment type="similarity">
    <text evidence="1">Belongs to the enoyl-CoA hydratase/isomerase family.</text>
</comment>
<keyword evidence="4" id="KW-1185">Reference proteome</keyword>
<sequence length="150" mass="16393">MSAPTLLRAEELPVGTPIELGAYTVTRDEIVEFARAWDPQDFHVDEEVAAAGRFGGLIASGIQTLGVYQRLAVLGALRHWDVVAGRTLREIQLPAPVRPGMTLHGVLVVEEVAPTRPDMALVTQRGTLTADGRLRMELVCETYVRRLHAG</sequence>
<dbReference type="Pfam" id="PF01575">
    <property type="entry name" value="MaoC_dehydratas"/>
    <property type="match status" value="1"/>
</dbReference>
<dbReference type="SUPFAM" id="SSF54637">
    <property type="entry name" value="Thioesterase/thiol ester dehydrase-isomerase"/>
    <property type="match status" value="1"/>
</dbReference>
<gene>
    <name evidence="3" type="ORF">GCM10009836_30890</name>
</gene>